<evidence type="ECO:0000256" key="2">
    <source>
        <dbReference type="ARBA" id="ARBA00007362"/>
    </source>
</evidence>
<gene>
    <name evidence="10" type="ORF">TM5383_02385</name>
</gene>
<dbReference type="RefSeq" id="WP_058319233.1">
    <property type="nucleotide sequence ID" value="NZ_CYSF01000012.1"/>
</dbReference>
<feature type="transmembrane region" description="Helical" evidence="8">
    <location>
        <begin position="156"/>
        <end position="172"/>
    </location>
</feature>
<feature type="transmembrane region" description="Helical" evidence="8">
    <location>
        <begin position="246"/>
        <end position="265"/>
    </location>
</feature>
<keyword evidence="11" id="KW-1185">Reference proteome</keyword>
<dbReference type="GO" id="GO:0005886">
    <property type="term" value="C:plasma membrane"/>
    <property type="evidence" value="ECO:0007669"/>
    <property type="project" value="UniProtKB-SubCell"/>
</dbReference>
<sequence length="300" mass="32684">MAHPTQQNVDTPQGLLYAFGAYFIWGFLPIYMKAVDHIPAIEVVAHRVIWAVPVAAALLFYRRRTADLITALRTPRMLAMACVTAILISTNWGIYIWAISADRALDAALGYYINPLFSVAIGAVLLGETLNRAQWVAILLAAAAVGVLWYDAGTLPWPAVGLTVSWGFYAFFKKSLPIGPNQGFLLEVLILLPFGLGFLGYLTATGQGHLGESLSTTALLLGLGIITAVPLLLYANGAKLLKLSTIGILQYVAPTMIFLVAVFLFDEPFDRARMIAFPLIWAALVVYTVPMVRSLRKSRG</sequence>
<dbReference type="STRING" id="340021.TM5383_02385"/>
<dbReference type="InterPro" id="IPR000620">
    <property type="entry name" value="EamA_dom"/>
</dbReference>
<evidence type="ECO:0000259" key="9">
    <source>
        <dbReference type="Pfam" id="PF00892"/>
    </source>
</evidence>
<dbReference type="InterPro" id="IPR037185">
    <property type="entry name" value="EmrE-like"/>
</dbReference>
<evidence type="ECO:0000313" key="11">
    <source>
        <dbReference type="Proteomes" id="UP000051681"/>
    </source>
</evidence>
<feature type="domain" description="EamA" evidence="9">
    <location>
        <begin position="14"/>
        <end position="148"/>
    </location>
</feature>
<dbReference type="PANTHER" id="PTHR22911:SF137">
    <property type="entry name" value="SOLUTE CARRIER FAMILY 35 MEMBER G2-RELATED"/>
    <property type="match status" value="1"/>
</dbReference>
<dbReference type="Proteomes" id="UP000051681">
    <property type="component" value="Unassembled WGS sequence"/>
</dbReference>
<keyword evidence="6 8" id="KW-1133">Transmembrane helix</keyword>
<feature type="transmembrane region" description="Helical" evidence="8">
    <location>
        <begin position="133"/>
        <end position="150"/>
    </location>
</feature>
<evidence type="ECO:0000256" key="3">
    <source>
        <dbReference type="ARBA" id="ARBA00022448"/>
    </source>
</evidence>
<evidence type="ECO:0000256" key="7">
    <source>
        <dbReference type="ARBA" id="ARBA00023136"/>
    </source>
</evidence>
<keyword evidence="4" id="KW-1003">Cell membrane</keyword>
<reference evidence="10 11" key="1">
    <citation type="submission" date="2015-09" db="EMBL/GenBank/DDBJ databases">
        <authorList>
            <consortium name="Swine Surveillance"/>
        </authorList>
    </citation>
    <scope>NUCLEOTIDE SEQUENCE [LARGE SCALE GENOMIC DNA]</scope>
    <source>
        <strain evidence="10 11">CECT 8383</strain>
    </source>
</reference>
<evidence type="ECO:0000256" key="6">
    <source>
        <dbReference type="ARBA" id="ARBA00022989"/>
    </source>
</evidence>
<feature type="transmembrane region" description="Helical" evidence="8">
    <location>
        <begin position="214"/>
        <end position="234"/>
    </location>
</feature>
<dbReference type="Pfam" id="PF00892">
    <property type="entry name" value="EamA"/>
    <property type="match status" value="1"/>
</dbReference>
<dbReference type="EMBL" id="CYSF01000012">
    <property type="protein sequence ID" value="CUH85157.1"/>
    <property type="molecule type" value="Genomic_DNA"/>
</dbReference>
<accession>A0A0P1GR18</accession>
<evidence type="ECO:0000256" key="8">
    <source>
        <dbReference type="SAM" id="Phobius"/>
    </source>
</evidence>
<evidence type="ECO:0000256" key="4">
    <source>
        <dbReference type="ARBA" id="ARBA00022475"/>
    </source>
</evidence>
<evidence type="ECO:0000313" key="10">
    <source>
        <dbReference type="EMBL" id="CUH85157.1"/>
    </source>
</evidence>
<keyword evidence="5 8" id="KW-0812">Transmembrane</keyword>
<comment type="similarity">
    <text evidence="2">Belongs to the EamA transporter family.</text>
</comment>
<evidence type="ECO:0000256" key="1">
    <source>
        <dbReference type="ARBA" id="ARBA00004651"/>
    </source>
</evidence>
<organism evidence="10 11">
    <name type="scientific">Thalassovita mediterranea</name>
    <dbReference type="NCBI Taxonomy" id="340021"/>
    <lineage>
        <taxon>Bacteria</taxon>
        <taxon>Pseudomonadati</taxon>
        <taxon>Pseudomonadota</taxon>
        <taxon>Alphaproteobacteria</taxon>
        <taxon>Rhodobacterales</taxon>
        <taxon>Roseobacteraceae</taxon>
        <taxon>Thalassovita</taxon>
    </lineage>
</organism>
<name>A0A0P1GR18_9RHOB</name>
<keyword evidence="3" id="KW-0813">Transport</keyword>
<dbReference type="NCBIfam" id="TIGR00688">
    <property type="entry name" value="rarD"/>
    <property type="match status" value="1"/>
</dbReference>
<feature type="transmembrane region" description="Helical" evidence="8">
    <location>
        <begin position="44"/>
        <end position="61"/>
    </location>
</feature>
<feature type="transmembrane region" description="Helical" evidence="8">
    <location>
        <begin position="271"/>
        <end position="289"/>
    </location>
</feature>
<dbReference type="OrthoDB" id="369870at2"/>
<feature type="transmembrane region" description="Helical" evidence="8">
    <location>
        <begin position="184"/>
        <end position="202"/>
    </location>
</feature>
<feature type="transmembrane region" description="Helical" evidence="8">
    <location>
        <begin position="109"/>
        <end position="126"/>
    </location>
</feature>
<dbReference type="InterPro" id="IPR004626">
    <property type="entry name" value="RarD"/>
</dbReference>
<dbReference type="PANTHER" id="PTHR22911">
    <property type="entry name" value="ACYL-MALONYL CONDENSING ENZYME-RELATED"/>
    <property type="match status" value="1"/>
</dbReference>
<dbReference type="AlphaFoldDB" id="A0A0P1GR18"/>
<keyword evidence="7 8" id="KW-0472">Membrane</keyword>
<protein>
    <submittedName>
        <fullName evidence="10">Putative chloramphenical resistance permease RarD</fullName>
    </submittedName>
</protein>
<feature type="transmembrane region" description="Helical" evidence="8">
    <location>
        <begin position="77"/>
        <end position="97"/>
    </location>
</feature>
<evidence type="ECO:0000256" key="5">
    <source>
        <dbReference type="ARBA" id="ARBA00022692"/>
    </source>
</evidence>
<feature type="transmembrane region" description="Helical" evidence="8">
    <location>
        <begin position="14"/>
        <end position="32"/>
    </location>
</feature>
<proteinExistence type="inferred from homology"/>
<comment type="subcellular location">
    <subcellularLocation>
        <location evidence="1">Cell membrane</location>
        <topology evidence="1">Multi-pass membrane protein</topology>
    </subcellularLocation>
</comment>
<dbReference type="SUPFAM" id="SSF103481">
    <property type="entry name" value="Multidrug resistance efflux transporter EmrE"/>
    <property type="match status" value="2"/>
</dbReference>